<dbReference type="EMBL" id="MF101422">
    <property type="protein sequence ID" value="ARW62256.1"/>
    <property type="molecule type" value="Genomic_DNA"/>
</dbReference>
<proteinExistence type="predicted"/>
<protein>
    <submittedName>
        <fullName evidence="2">Uncharacterized protein</fullName>
    </submittedName>
</protein>
<accession>A0A1Z1M8E9</accession>
<dbReference type="RefSeq" id="YP_009393694.1">
    <property type="nucleotide sequence ID" value="NC_035269.1"/>
</dbReference>
<keyword evidence="1" id="KW-0812">Transmembrane</keyword>
<feature type="transmembrane region" description="Helical" evidence="1">
    <location>
        <begin position="16"/>
        <end position="40"/>
    </location>
</feature>
<keyword evidence="2" id="KW-0934">Plastid</keyword>
<organism evidence="2">
    <name type="scientific">Caloglossa beccarii</name>
    <dbReference type="NCBI Taxonomy" id="131038"/>
    <lineage>
        <taxon>Eukaryota</taxon>
        <taxon>Rhodophyta</taxon>
        <taxon>Florideophyceae</taxon>
        <taxon>Rhodymeniophycidae</taxon>
        <taxon>Ceramiales</taxon>
        <taxon>Delesseriaceae</taxon>
        <taxon>Caloglossa</taxon>
    </lineage>
</organism>
<dbReference type="GeneID" id="33355433"/>
<sequence>MTNFIYINLSLYTHHLILVLFILVIILFNQKIIIIINLFIKIASLLFL</sequence>
<keyword evidence="1" id="KW-0472">Membrane</keyword>
<evidence type="ECO:0000256" key="1">
    <source>
        <dbReference type="SAM" id="Phobius"/>
    </source>
</evidence>
<geneLocation type="chloroplast" evidence="2"/>
<name>A0A1Z1M8E9_9FLOR</name>
<gene>
    <name evidence="2" type="primary">orf48</name>
</gene>
<keyword evidence="2" id="KW-0150">Chloroplast</keyword>
<reference evidence="2" key="1">
    <citation type="journal article" date="2017" name="J. Phycol.">
        <title>Analysis of chloroplast genomes and a supermatrix inform reclassification of the Rhodomelaceae (Rhodophyta).</title>
        <authorList>
            <person name="Diaz-Tapia P."/>
            <person name="Maggs C.A."/>
            <person name="West J.A."/>
            <person name="Verbruggen H."/>
        </authorList>
    </citation>
    <scope>NUCLEOTIDE SEQUENCE</scope>
    <source>
        <strain evidence="2">JW4523</strain>
    </source>
</reference>
<evidence type="ECO:0000313" key="2">
    <source>
        <dbReference type="EMBL" id="ARW62256.1"/>
    </source>
</evidence>
<dbReference type="AlphaFoldDB" id="A0A1Z1M8E9"/>
<keyword evidence="1" id="KW-1133">Transmembrane helix</keyword>